<name>A0A433Q1S8_9FUNG</name>
<dbReference type="PANTHER" id="PTHR13060">
    <property type="entry name" value="SGT1 PROTEIN HSGT1 SUPPRESSOR OF GCR2"/>
    <property type="match status" value="1"/>
</dbReference>
<dbReference type="Proteomes" id="UP000274822">
    <property type="component" value="Unassembled WGS sequence"/>
</dbReference>
<reference evidence="1 2" key="1">
    <citation type="journal article" date="2018" name="New Phytol.">
        <title>Phylogenomics of Endogonaceae and evolution of mycorrhizas within Mucoromycota.</title>
        <authorList>
            <person name="Chang Y."/>
            <person name="Desiro A."/>
            <person name="Na H."/>
            <person name="Sandor L."/>
            <person name="Lipzen A."/>
            <person name="Clum A."/>
            <person name="Barry K."/>
            <person name="Grigoriev I.V."/>
            <person name="Martin F.M."/>
            <person name="Stajich J.E."/>
            <person name="Smith M.E."/>
            <person name="Bonito G."/>
            <person name="Spatafora J.W."/>
        </authorList>
    </citation>
    <scope>NUCLEOTIDE SEQUENCE [LARGE SCALE GENOMIC DNA]</scope>
    <source>
        <strain evidence="1 2">AD002</strain>
    </source>
</reference>
<evidence type="ECO:0000313" key="2">
    <source>
        <dbReference type="Proteomes" id="UP000274822"/>
    </source>
</evidence>
<sequence>MYMDLQDQENCVQYSIYFPLPNQQPQPYQITLLQETCALVISHVQCFLIGHLWQKDPFSLQVTLARNGDPAYPFLHGQTRFGDCIDDEWLIVFLLREISIKFKEAIISVSDNDGEFLLIEAAMELPNWLDPSNSQNR</sequence>
<dbReference type="Pfam" id="PF07093">
    <property type="entry name" value="SGT1"/>
    <property type="match status" value="1"/>
</dbReference>
<dbReference type="EMBL" id="RBNJ01019086">
    <property type="protein sequence ID" value="RUS23634.1"/>
    <property type="molecule type" value="Genomic_DNA"/>
</dbReference>
<proteinExistence type="predicted"/>
<organism evidence="1 2">
    <name type="scientific">Jimgerdemannia flammicorona</name>
    <dbReference type="NCBI Taxonomy" id="994334"/>
    <lineage>
        <taxon>Eukaryota</taxon>
        <taxon>Fungi</taxon>
        <taxon>Fungi incertae sedis</taxon>
        <taxon>Mucoromycota</taxon>
        <taxon>Mucoromycotina</taxon>
        <taxon>Endogonomycetes</taxon>
        <taxon>Endogonales</taxon>
        <taxon>Endogonaceae</taxon>
        <taxon>Jimgerdemannia</taxon>
    </lineage>
</organism>
<feature type="non-terminal residue" evidence="1">
    <location>
        <position position="137"/>
    </location>
</feature>
<gene>
    <name evidence="1" type="ORF">BC938DRAFT_474850</name>
</gene>
<keyword evidence="2" id="KW-1185">Reference proteome</keyword>
<dbReference type="PANTHER" id="PTHR13060:SF0">
    <property type="entry name" value="PROTEIN ECDYSONELESS HOMOLOG"/>
    <property type="match status" value="1"/>
</dbReference>
<protein>
    <submittedName>
        <fullName evidence="1">SGT1 protein-domain-containing protein</fullName>
    </submittedName>
</protein>
<dbReference type="InterPro" id="IPR010770">
    <property type="entry name" value="Ecd"/>
</dbReference>
<dbReference type="GO" id="GO:0005634">
    <property type="term" value="C:nucleus"/>
    <property type="evidence" value="ECO:0007669"/>
    <property type="project" value="TreeGrafter"/>
</dbReference>
<evidence type="ECO:0000313" key="1">
    <source>
        <dbReference type="EMBL" id="RUS23634.1"/>
    </source>
</evidence>
<comment type="caution">
    <text evidence="1">The sequence shown here is derived from an EMBL/GenBank/DDBJ whole genome shotgun (WGS) entry which is preliminary data.</text>
</comment>
<dbReference type="AlphaFoldDB" id="A0A433Q1S8"/>
<accession>A0A433Q1S8</accession>